<dbReference type="OrthoDB" id="9762883at2"/>
<comment type="catalytic activity">
    <reaction evidence="1 8">
        <text>a beta-lactam + H2O = a substituted beta-amino acid</text>
        <dbReference type="Rhea" id="RHEA:20401"/>
        <dbReference type="ChEBI" id="CHEBI:15377"/>
        <dbReference type="ChEBI" id="CHEBI:35627"/>
        <dbReference type="ChEBI" id="CHEBI:140347"/>
        <dbReference type="EC" id="3.5.2.6"/>
    </reaction>
</comment>
<dbReference type="EC" id="3.5.2.6" evidence="3 8"/>
<dbReference type="InterPro" id="IPR012338">
    <property type="entry name" value="Beta-lactam/transpept-like"/>
</dbReference>
<feature type="domain" description="Penicillin-binding protein transpeptidase" evidence="11">
    <location>
        <begin position="70"/>
        <end position="274"/>
    </location>
</feature>
<evidence type="ECO:0000256" key="9">
    <source>
        <dbReference type="SAM" id="MobiDB-lite"/>
    </source>
</evidence>
<evidence type="ECO:0000313" key="12">
    <source>
        <dbReference type="EMBL" id="AKT39316.1"/>
    </source>
</evidence>
<protein>
    <recommendedName>
        <fullName evidence="3 8">Beta-lactamase</fullName>
        <ecNumber evidence="3 8">3.5.2.6</ecNumber>
    </recommendedName>
</protein>
<feature type="compositionally biased region" description="Pro residues" evidence="9">
    <location>
        <begin position="21"/>
        <end position="36"/>
    </location>
</feature>
<feature type="region of interest" description="Disordered" evidence="9">
    <location>
        <begin position="21"/>
        <end position="45"/>
    </location>
</feature>
<evidence type="ECO:0000256" key="6">
    <source>
        <dbReference type="ARBA" id="ARBA00023251"/>
    </source>
</evidence>
<dbReference type="GO" id="GO:0071555">
    <property type="term" value="P:cell wall organization"/>
    <property type="evidence" value="ECO:0007669"/>
    <property type="project" value="TreeGrafter"/>
</dbReference>
<sequence>MRPSLRALPLLGLLACAPTAPPAPPAEAPPAQPTSAPPALSAAEAPALPPVADEEVDLSRFLAPLELRGTFVVRHLRTGRTLRHNPERARTRFTPASTFKIPNSLIALETGVVTGEDFALPWKRESDPPRDWWPKAFYKDQQTLRSAFRHSIVWYYRELARRIGPERMKQHLATFAYGNQDMSSGVDDFWLTGALTISAEEQIQFLQRLYEGKLGVSAHATDTLKRIMLLEETSSYRLSGKSGTDTSVPGNDLGWFVGFLERGDDAYVYAFNASGARIWKEFPPPKRAVLVRDMLKSLSLIPADAPVLPDPTP</sequence>
<feature type="active site" description="Acyl-ester intermediate" evidence="7">
    <location>
        <position position="97"/>
    </location>
</feature>
<name>A0A0K1EEL9_CHOCO</name>
<dbReference type="EMBL" id="CP012159">
    <property type="protein sequence ID" value="AKT39316.1"/>
    <property type="molecule type" value="Genomic_DNA"/>
</dbReference>
<organism evidence="12 13">
    <name type="scientific">Chondromyces crocatus</name>
    <dbReference type="NCBI Taxonomy" id="52"/>
    <lineage>
        <taxon>Bacteria</taxon>
        <taxon>Pseudomonadati</taxon>
        <taxon>Myxococcota</taxon>
        <taxon>Polyangia</taxon>
        <taxon>Polyangiales</taxon>
        <taxon>Polyangiaceae</taxon>
        <taxon>Chondromyces</taxon>
    </lineage>
</organism>
<dbReference type="InterPro" id="IPR050515">
    <property type="entry name" value="Beta-lactam/transpept"/>
</dbReference>
<gene>
    <name evidence="12" type="ORF">CMC5_034630</name>
</gene>
<dbReference type="GO" id="GO:0008658">
    <property type="term" value="F:penicillin binding"/>
    <property type="evidence" value="ECO:0007669"/>
    <property type="project" value="InterPro"/>
</dbReference>
<dbReference type="PATRIC" id="fig|52.7.peg.3817"/>
<dbReference type="GO" id="GO:0046677">
    <property type="term" value="P:response to antibiotic"/>
    <property type="evidence" value="ECO:0007669"/>
    <property type="project" value="UniProtKB-UniRule"/>
</dbReference>
<evidence type="ECO:0000256" key="3">
    <source>
        <dbReference type="ARBA" id="ARBA00012865"/>
    </source>
</evidence>
<dbReference type="PROSITE" id="PS00337">
    <property type="entry name" value="BETA_LACTAMASE_D"/>
    <property type="match status" value="1"/>
</dbReference>
<dbReference type="Gene3D" id="3.40.710.10">
    <property type="entry name" value="DD-peptidase/beta-lactamase superfamily"/>
    <property type="match status" value="1"/>
</dbReference>
<evidence type="ECO:0000256" key="7">
    <source>
        <dbReference type="PIRSR" id="PIRSR602137-50"/>
    </source>
</evidence>
<dbReference type="PANTHER" id="PTHR30627">
    <property type="entry name" value="PEPTIDOGLYCAN D,D-TRANSPEPTIDASE"/>
    <property type="match status" value="1"/>
</dbReference>
<dbReference type="GO" id="GO:0008800">
    <property type="term" value="F:beta-lactamase activity"/>
    <property type="evidence" value="ECO:0007669"/>
    <property type="project" value="UniProtKB-UniRule"/>
</dbReference>
<keyword evidence="5 8" id="KW-0378">Hydrolase</keyword>
<dbReference type="AlphaFoldDB" id="A0A0K1EEL9"/>
<dbReference type="GO" id="GO:0005886">
    <property type="term" value="C:plasma membrane"/>
    <property type="evidence" value="ECO:0007669"/>
    <property type="project" value="TreeGrafter"/>
</dbReference>
<comment type="similarity">
    <text evidence="2 8">Belongs to the class-D beta-lactamase family.</text>
</comment>
<evidence type="ECO:0000256" key="1">
    <source>
        <dbReference type="ARBA" id="ARBA00001526"/>
    </source>
</evidence>
<dbReference type="InterPro" id="IPR002137">
    <property type="entry name" value="Beta-lactam_class-D_AS"/>
</dbReference>
<evidence type="ECO:0000313" key="13">
    <source>
        <dbReference type="Proteomes" id="UP000067626"/>
    </source>
</evidence>
<proteinExistence type="inferred from homology"/>
<evidence type="ECO:0000259" key="11">
    <source>
        <dbReference type="Pfam" id="PF00905"/>
    </source>
</evidence>
<dbReference type="STRING" id="52.CMC5_034630"/>
<accession>A0A0K1EEL9</accession>
<reference evidence="12 13" key="1">
    <citation type="submission" date="2015-07" db="EMBL/GenBank/DDBJ databases">
        <title>Genome analysis of myxobacterium Chondromyces crocatus Cm c5 reveals a high potential for natural compound synthesis and the genetic basis for the loss of fruiting body formation.</title>
        <authorList>
            <person name="Zaburannyi N."/>
            <person name="Bunk B."/>
            <person name="Maier J."/>
            <person name="Overmann J."/>
            <person name="Mueller R."/>
        </authorList>
    </citation>
    <scope>NUCLEOTIDE SEQUENCE [LARGE SCALE GENOMIC DNA]</scope>
    <source>
        <strain evidence="12 13">Cm c5</strain>
    </source>
</reference>
<feature type="signal peptide" evidence="10">
    <location>
        <begin position="1"/>
        <end position="22"/>
    </location>
</feature>
<dbReference type="RefSeq" id="WP_050431429.1">
    <property type="nucleotide sequence ID" value="NZ_CP012159.1"/>
</dbReference>
<dbReference type="KEGG" id="ccro:CMC5_034630"/>
<feature type="chain" id="PRO_5005459323" description="Beta-lactamase" evidence="10">
    <location>
        <begin position="23"/>
        <end position="313"/>
    </location>
</feature>
<dbReference type="SUPFAM" id="SSF56601">
    <property type="entry name" value="beta-lactamase/transpeptidase-like"/>
    <property type="match status" value="1"/>
</dbReference>
<keyword evidence="13" id="KW-1185">Reference proteome</keyword>
<evidence type="ECO:0000256" key="10">
    <source>
        <dbReference type="SAM" id="SignalP"/>
    </source>
</evidence>
<evidence type="ECO:0000256" key="8">
    <source>
        <dbReference type="RuleBase" id="RU361140"/>
    </source>
</evidence>
<evidence type="ECO:0000256" key="4">
    <source>
        <dbReference type="ARBA" id="ARBA00022729"/>
    </source>
</evidence>
<keyword evidence="4 10" id="KW-0732">Signal</keyword>
<keyword evidence="6 8" id="KW-0046">Antibiotic resistance</keyword>
<dbReference type="InterPro" id="IPR001460">
    <property type="entry name" value="PCN-bd_Tpept"/>
</dbReference>
<dbReference type="Proteomes" id="UP000067626">
    <property type="component" value="Chromosome"/>
</dbReference>
<dbReference type="Pfam" id="PF00905">
    <property type="entry name" value="Transpeptidase"/>
    <property type="match status" value="1"/>
</dbReference>
<evidence type="ECO:0000256" key="5">
    <source>
        <dbReference type="ARBA" id="ARBA00022801"/>
    </source>
</evidence>
<evidence type="ECO:0000256" key="2">
    <source>
        <dbReference type="ARBA" id="ARBA00007898"/>
    </source>
</evidence>
<feature type="modified residue" description="N6-carboxylysine" evidence="7">
    <location>
        <position position="100"/>
    </location>
</feature>
<dbReference type="PANTHER" id="PTHR30627:SF6">
    <property type="entry name" value="BETA-LACTAMASE YBXI-RELATED"/>
    <property type="match status" value="1"/>
</dbReference>
<dbReference type="GO" id="GO:0017001">
    <property type="term" value="P:antibiotic catabolic process"/>
    <property type="evidence" value="ECO:0007669"/>
    <property type="project" value="InterPro"/>
</dbReference>